<dbReference type="InterPro" id="IPR025692">
    <property type="entry name" value="MscS_IM_dom1"/>
</dbReference>
<keyword evidence="5 9" id="KW-1133">Transmembrane helix</keyword>
<dbReference type="Pfam" id="PF21082">
    <property type="entry name" value="MS_channel_3rd"/>
    <property type="match status" value="1"/>
</dbReference>
<proteinExistence type="inferred from homology"/>
<feature type="compositionally biased region" description="Polar residues" evidence="8">
    <location>
        <begin position="50"/>
        <end position="65"/>
    </location>
</feature>
<feature type="transmembrane region" description="Helical" evidence="9">
    <location>
        <begin position="834"/>
        <end position="855"/>
    </location>
</feature>
<evidence type="ECO:0000259" key="12">
    <source>
        <dbReference type="Pfam" id="PF21082"/>
    </source>
</evidence>
<feature type="transmembrane region" description="Helical" evidence="9">
    <location>
        <begin position="690"/>
        <end position="708"/>
    </location>
</feature>
<evidence type="ECO:0000256" key="2">
    <source>
        <dbReference type="ARBA" id="ARBA00008017"/>
    </source>
</evidence>
<dbReference type="Pfam" id="PF00924">
    <property type="entry name" value="MS_channel_2nd"/>
    <property type="match status" value="1"/>
</dbReference>
<feature type="transmembrane region" description="Helical" evidence="9">
    <location>
        <begin position="911"/>
        <end position="931"/>
    </location>
</feature>
<feature type="coiled-coil region" evidence="7">
    <location>
        <begin position="166"/>
        <end position="220"/>
    </location>
</feature>
<feature type="coiled-coil region" evidence="7">
    <location>
        <begin position="302"/>
        <end position="329"/>
    </location>
</feature>
<evidence type="ECO:0000256" key="5">
    <source>
        <dbReference type="ARBA" id="ARBA00022989"/>
    </source>
</evidence>
<dbReference type="Gene3D" id="2.30.30.60">
    <property type="match status" value="1"/>
</dbReference>
<dbReference type="SUPFAM" id="SSF50182">
    <property type="entry name" value="Sm-like ribonucleoproteins"/>
    <property type="match status" value="1"/>
</dbReference>
<evidence type="ECO:0000313" key="13">
    <source>
        <dbReference type="EMBL" id="QDT04815.1"/>
    </source>
</evidence>
<dbReference type="GO" id="GO:0005886">
    <property type="term" value="C:plasma membrane"/>
    <property type="evidence" value="ECO:0007669"/>
    <property type="project" value="UniProtKB-SubCell"/>
</dbReference>
<feature type="transmembrane region" description="Helical" evidence="9">
    <location>
        <begin position="766"/>
        <end position="783"/>
    </location>
</feature>
<dbReference type="InterPro" id="IPR023408">
    <property type="entry name" value="MscS_beta-dom_sf"/>
</dbReference>
<dbReference type="SUPFAM" id="SSF82861">
    <property type="entry name" value="Mechanosensitive channel protein MscS (YggB), transmembrane region"/>
    <property type="match status" value="1"/>
</dbReference>
<feature type="region of interest" description="Disordered" evidence="8">
    <location>
        <begin position="1261"/>
        <end position="1286"/>
    </location>
</feature>
<keyword evidence="7" id="KW-0175">Coiled coil</keyword>
<evidence type="ECO:0000256" key="9">
    <source>
        <dbReference type="SAM" id="Phobius"/>
    </source>
</evidence>
<feature type="transmembrane region" description="Helical" evidence="9">
    <location>
        <begin position="735"/>
        <end position="754"/>
    </location>
</feature>
<dbReference type="InterPro" id="IPR006685">
    <property type="entry name" value="MscS_channel_2nd"/>
</dbReference>
<evidence type="ECO:0000256" key="1">
    <source>
        <dbReference type="ARBA" id="ARBA00004651"/>
    </source>
</evidence>
<dbReference type="InterPro" id="IPR011014">
    <property type="entry name" value="MscS_channel_TM-2"/>
</dbReference>
<dbReference type="Pfam" id="PF12794">
    <property type="entry name" value="MscS_TM"/>
    <property type="match status" value="1"/>
</dbReference>
<dbReference type="GO" id="GO:0008381">
    <property type="term" value="F:mechanosensitive monoatomic ion channel activity"/>
    <property type="evidence" value="ECO:0007669"/>
    <property type="project" value="UniProtKB-ARBA"/>
</dbReference>
<feature type="domain" description="Mechanosensitive ion channel MscS" evidence="10">
    <location>
        <begin position="1077"/>
        <end position="1142"/>
    </location>
</feature>
<dbReference type="InterPro" id="IPR049278">
    <property type="entry name" value="MS_channel_C"/>
</dbReference>
<evidence type="ECO:0000256" key="4">
    <source>
        <dbReference type="ARBA" id="ARBA00022692"/>
    </source>
</evidence>
<evidence type="ECO:0000256" key="8">
    <source>
        <dbReference type="SAM" id="MobiDB-lite"/>
    </source>
</evidence>
<organism evidence="13 14">
    <name type="scientific">Rubripirellula lacrimiformis</name>
    <dbReference type="NCBI Taxonomy" id="1930273"/>
    <lineage>
        <taxon>Bacteria</taxon>
        <taxon>Pseudomonadati</taxon>
        <taxon>Planctomycetota</taxon>
        <taxon>Planctomycetia</taxon>
        <taxon>Pirellulales</taxon>
        <taxon>Pirellulaceae</taxon>
        <taxon>Rubripirellula</taxon>
    </lineage>
</organism>
<protein>
    <submittedName>
        <fullName evidence="13">Mechanosensitive channel MscK</fullName>
    </submittedName>
</protein>
<feature type="transmembrane region" description="Helical" evidence="9">
    <location>
        <begin position="656"/>
        <end position="678"/>
    </location>
</feature>
<evidence type="ECO:0000256" key="6">
    <source>
        <dbReference type="ARBA" id="ARBA00023136"/>
    </source>
</evidence>
<evidence type="ECO:0000259" key="10">
    <source>
        <dbReference type="Pfam" id="PF00924"/>
    </source>
</evidence>
<feature type="domain" description="Mechanosensitive ion channel MscS C-terminal" evidence="12">
    <location>
        <begin position="1150"/>
        <end position="1233"/>
    </location>
</feature>
<reference evidence="13 14" key="1">
    <citation type="submission" date="2019-02" db="EMBL/GenBank/DDBJ databases">
        <title>Deep-cultivation of Planctomycetes and their phenomic and genomic characterization uncovers novel biology.</title>
        <authorList>
            <person name="Wiegand S."/>
            <person name="Jogler M."/>
            <person name="Boedeker C."/>
            <person name="Pinto D."/>
            <person name="Vollmers J."/>
            <person name="Rivas-Marin E."/>
            <person name="Kohn T."/>
            <person name="Peeters S.H."/>
            <person name="Heuer A."/>
            <person name="Rast P."/>
            <person name="Oberbeckmann S."/>
            <person name="Bunk B."/>
            <person name="Jeske O."/>
            <person name="Meyerdierks A."/>
            <person name="Storesund J.E."/>
            <person name="Kallscheuer N."/>
            <person name="Luecker S."/>
            <person name="Lage O.M."/>
            <person name="Pohl T."/>
            <person name="Merkel B.J."/>
            <person name="Hornburger P."/>
            <person name="Mueller R.-W."/>
            <person name="Bruemmer F."/>
            <person name="Labrenz M."/>
            <person name="Spormann A.M."/>
            <person name="Op den Camp H."/>
            <person name="Overmann J."/>
            <person name="Amann R."/>
            <person name="Jetten M.S.M."/>
            <person name="Mascher T."/>
            <person name="Medema M.H."/>
            <person name="Devos D.P."/>
            <person name="Kaster A.-K."/>
            <person name="Ovreas L."/>
            <person name="Rohde M."/>
            <person name="Galperin M.Y."/>
            <person name="Jogler C."/>
        </authorList>
    </citation>
    <scope>NUCLEOTIDE SEQUENCE [LARGE SCALE GENOMIC DNA]</scope>
    <source>
        <strain evidence="13 14">K22_7</strain>
    </source>
</reference>
<dbReference type="EMBL" id="CP036525">
    <property type="protein sequence ID" value="QDT04815.1"/>
    <property type="molecule type" value="Genomic_DNA"/>
</dbReference>
<feature type="transmembrane region" description="Helical" evidence="9">
    <location>
        <begin position="1059"/>
        <end position="1089"/>
    </location>
</feature>
<dbReference type="InterPro" id="IPR052702">
    <property type="entry name" value="MscS-like_channel"/>
</dbReference>
<feature type="coiled-coil region" evidence="7">
    <location>
        <begin position="400"/>
        <end position="434"/>
    </location>
</feature>
<feature type="transmembrane region" description="Helical" evidence="9">
    <location>
        <begin position="1028"/>
        <end position="1053"/>
    </location>
</feature>
<feature type="transmembrane region" description="Helical" evidence="9">
    <location>
        <begin position="804"/>
        <end position="828"/>
    </location>
</feature>
<comment type="subcellular location">
    <subcellularLocation>
        <location evidence="1">Cell membrane</location>
        <topology evidence="1">Multi-pass membrane protein</topology>
    </subcellularLocation>
</comment>
<dbReference type="InterPro" id="IPR011066">
    <property type="entry name" value="MscS_channel_C_sf"/>
</dbReference>
<comment type="similarity">
    <text evidence="2">Belongs to the MscS (TC 1.A.23) family.</text>
</comment>
<evidence type="ECO:0000256" key="7">
    <source>
        <dbReference type="SAM" id="Coils"/>
    </source>
</evidence>
<dbReference type="PANTHER" id="PTHR30347:SF1">
    <property type="entry name" value="MECHANOSENSITIVE CHANNEL MSCK"/>
    <property type="match status" value="1"/>
</dbReference>
<keyword evidence="14" id="KW-1185">Reference proteome</keyword>
<dbReference type="Gene3D" id="1.10.287.1260">
    <property type="match status" value="1"/>
</dbReference>
<dbReference type="Gene3D" id="3.30.70.100">
    <property type="match status" value="1"/>
</dbReference>
<feature type="transmembrane region" description="Helical" evidence="9">
    <location>
        <begin position="611"/>
        <end position="627"/>
    </location>
</feature>
<dbReference type="InterPro" id="IPR010920">
    <property type="entry name" value="LSM_dom_sf"/>
</dbReference>
<dbReference type="SUPFAM" id="SSF82689">
    <property type="entry name" value="Mechanosensitive channel protein MscS (YggB), C-terminal domain"/>
    <property type="match status" value="1"/>
</dbReference>
<name>A0A517NCF4_9BACT</name>
<dbReference type="PANTHER" id="PTHR30347">
    <property type="entry name" value="POTASSIUM CHANNEL RELATED"/>
    <property type="match status" value="1"/>
</dbReference>
<keyword evidence="3" id="KW-1003">Cell membrane</keyword>
<feature type="region of interest" description="Disordered" evidence="8">
    <location>
        <begin position="50"/>
        <end position="73"/>
    </location>
</feature>
<sequence length="1286" mass="140668">MKHWCPILISFDRLRPVPLGISIIRAACCVVAMGALTCKAQVVRQASNEFQTSNDSPALGNSQTLDVKPNPTPEQWRSVSAPIILASGTVTAPHSDVPAAAAEAAVPPASTPALQPVAPAPATAVQPVAVAAVPPASTPLVNTHSTLTVEQIEHAIQEIIQSGVVNAETNQAKDNYQAAIRNLQSAAEKEASEKHDIAETESVAARVDSLKQQRDELKDKKPTLDPKLNLKELEQLLPQWELLLSSQKKARQAAESENQARAQRRKDIRARVPQVQERIADAKTQLQTIAQAEQSMTSDSYATKLLSRRVTLEKELPALEAELAKFDAEELSDILRLKIDIATMGASLTEKSITLLQQKINQAREIAAEQSVRKARLEAIAAAPAMKEHAAHNQSLAERAKAVAESLASTQRDLKEAEEVHDGLIRQFGQARKKVDSVGLTSSVGAMLRKQKSNLPNVSNRRAAVAERHSLINDIQYAIFEYEDQRQELGDPDALIASMLSESAIDPKVDPSVREAAAKELIARQAEYLDTLIRASSQYFDTLIELDTTDQQVLSTAYEYEKYIDERVLWIRSGRAITADFGISPSDTWLVTPAKWSEAGTVFVSDAKDAPWIYFALLLPIAGLIVRRNPMRARIAKIGKAASRANCREITPTWKAIGLTIIVSLAWPALCAFVGWRLKEGSENTAFTESIGHGLLAVSVMWCAMEIFRQTCRPLGLGVAHFGWSPETTKLTRRLIRSFTLFALPLTFVTTALAHGDPGRDATERIVFSVIMLGIAFAAFRLLSPKGVAREYFQRSAGSWIQRLKYTWAVTASLIPLSLAFLALAGYHYTAQVLASRLFATCVFMAALFVIRSLLHRMVLMRRRYLSIEQLRQRSTATENQTEGRSTTVAGIVTDDPQADISAQSLQSRRLISTGLLACAIMGMWLIWVQVLPALSMLDHYPIWPQSTQNDTANFASVPSPSMIPIAQGTDPEASPIATISKVPEEVATVSDLAFAIMIAIVTVVLSRNGPGLLEITVLQRLPVDASVRYAITTLVSYAIVMIGTIAACSTIGLKWSQIQWLATALTFGLAFGLQEIFANFVAGLIILLERPIRVGDIVTIDEVTGVVSRIRIRATSITNWDRKEYVVPNKEFITGRLLNWTLTDKVNRIVIEVGVAYGTNTDRARELLLKVANDHPLILKDPASVAAFEGFGDSALNLVLKTYLANMDDRLETIHQLHTAINLAFRDEGIEIAFPQRDLHVRTATGILAGAPSQRVIATETPTPEPNATSSAAADAAETHLRDAA</sequence>
<feature type="domain" description="Mechanosensitive ion channel inner membrane" evidence="11">
    <location>
        <begin position="611"/>
        <end position="944"/>
    </location>
</feature>
<dbReference type="KEGG" id="rlc:K227x_32120"/>
<keyword evidence="6 9" id="KW-0472">Membrane</keyword>
<accession>A0A517NCF4</accession>
<evidence type="ECO:0000313" key="14">
    <source>
        <dbReference type="Proteomes" id="UP000318538"/>
    </source>
</evidence>
<dbReference type="Proteomes" id="UP000318538">
    <property type="component" value="Chromosome"/>
</dbReference>
<evidence type="ECO:0000256" key="3">
    <source>
        <dbReference type="ARBA" id="ARBA00022475"/>
    </source>
</evidence>
<feature type="compositionally biased region" description="Low complexity" evidence="8">
    <location>
        <begin position="1261"/>
        <end position="1277"/>
    </location>
</feature>
<gene>
    <name evidence="13" type="primary">mscK_2</name>
    <name evidence="13" type="ORF">K227x_32120</name>
</gene>
<keyword evidence="4 9" id="KW-0812">Transmembrane</keyword>
<evidence type="ECO:0000259" key="11">
    <source>
        <dbReference type="Pfam" id="PF12794"/>
    </source>
</evidence>